<gene>
    <name evidence="12" type="primary">accB</name>
    <name evidence="12" type="ORF">RM540_09765</name>
</gene>
<keyword evidence="4 9" id="KW-0444">Lipid biosynthesis</keyword>
<evidence type="ECO:0000256" key="6">
    <source>
        <dbReference type="ARBA" id="ARBA00023098"/>
    </source>
</evidence>
<evidence type="ECO:0000256" key="9">
    <source>
        <dbReference type="RuleBase" id="RU364072"/>
    </source>
</evidence>
<keyword evidence="12" id="KW-0436">Ligase</keyword>
<proteinExistence type="predicted"/>
<dbReference type="PANTHER" id="PTHR45266:SF3">
    <property type="entry name" value="OXALOACETATE DECARBOXYLASE ALPHA CHAIN"/>
    <property type="match status" value="1"/>
</dbReference>
<evidence type="ECO:0000259" key="11">
    <source>
        <dbReference type="PROSITE" id="PS50968"/>
    </source>
</evidence>
<dbReference type="EMBL" id="JAVRHT010000020">
    <property type="protein sequence ID" value="MDT0632030.1"/>
    <property type="molecule type" value="Genomic_DNA"/>
</dbReference>
<dbReference type="InterPro" id="IPR050709">
    <property type="entry name" value="Biotin_Carboxyl_Carrier/Decarb"/>
</dbReference>
<keyword evidence="8 9" id="KW-0092">Biotin</keyword>
<dbReference type="PROSITE" id="PS00188">
    <property type="entry name" value="BIOTIN"/>
    <property type="match status" value="1"/>
</dbReference>
<dbReference type="CDD" id="cd06850">
    <property type="entry name" value="biotinyl_domain"/>
    <property type="match status" value="1"/>
</dbReference>
<comment type="pathway">
    <text evidence="2 9">Lipid metabolism; fatty acid biosynthesis.</text>
</comment>
<keyword evidence="5 9" id="KW-0276">Fatty acid metabolism</keyword>
<accession>A0ABU3BS06</accession>
<dbReference type="PROSITE" id="PS50968">
    <property type="entry name" value="BIOTINYL_LIPOYL"/>
    <property type="match status" value="1"/>
</dbReference>
<name>A0ABU3BS06_9BACT</name>
<keyword evidence="13" id="KW-1185">Reference proteome</keyword>
<evidence type="ECO:0000256" key="2">
    <source>
        <dbReference type="ARBA" id="ARBA00005194"/>
    </source>
</evidence>
<sequence length="167" mass="17269">MDMDLDKIQRLLEIVAESGLAEVKVEEEGFKLTVRATQRPAPASTAPPVVMTAPPAAAAPPSTAPAAVSPAPPAPDEGGAAAEPGSGANESLVLAPIVGTFYAAPSPEADPFVAVGDRVEVGQTLCIIEAMKLMNEIQAEEAGTVTRLLVENAEPVEFDQPLFVIEK</sequence>
<dbReference type="GO" id="GO:0003989">
    <property type="term" value="F:acetyl-CoA carboxylase activity"/>
    <property type="evidence" value="ECO:0007669"/>
    <property type="project" value="UniProtKB-EC"/>
</dbReference>
<comment type="function">
    <text evidence="1 9">This protein is a component of the acetyl coenzyme A carboxylase complex; first, biotin carboxylase catalyzes the carboxylation of the carrier protein and then the transcarboxylase transfers the carboxyl group to form malonyl-CoA.</text>
</comment>
<evidence type="ECO:0000256" key="7">
    <source>
        <dbReference type="ARBA" id="ARBA00023160"/>
    </source>
</evidence>
<dbReference type="NCBIfam" id="TIGR00531">
    <property type="entry name" value="BCCP"/>
    <property type="match status" value="1"/>
</dbReference>
<feature type="compositionally biased region" description="Low complexity" evidence="10">
    <location>
        <begin position="53"/>
        <end position="69"/>
    </location>
</feature>
<feature type="region of interest" description="Disordered" evidence="10">
    <location>
        <begin position="53"/>
        <end position="87"/>
    </location>
</feature>
<reference evidence="12 13" key="1">
    <citation type="submission" date="2023-09" db="EMBL/GenBank/DDBJ databases">
        <authorList>
            <person name="Rey-Velasco X."/>
        </authorList>
    </citation>
    <scope>NUCLEOTIDE SEQUENCE [LARGE SCALE GENOMIC DNA]</scope>
    <source>
        <strain evidence="12 13">F394</strain>
    </source>
</reference>
<dbReference type="InterPro" id="IPR001882">
    <property type="entry name" value="Biotin_BS"/>
</dbReference>
<evidence type="ECO:0000256" key="5">
    <source>
        <dbReference type="ARBA" id="ARBA00022832"/>
    </source>
</evidence>
<dbReference type="InterPro" id="IPR000089">
    <property type="entry name" value="Biotin_lipoyl"/>
</dbReference>
<comment type="caution">
    <text evidence="12">The sequence shown here is derived from an EMBL/GenBank/DDBJ whole genome shotgun (WGS) entry which is preliminary data.</text>
</comment>
<evidence type="ECO:0000256" key="1">
    <source>
        <dbReference type="ARBA" id="ARBA00003761"/>
    </source>
</evidence>
<dbReference type="Gene3D" id="2.40.50.100">
    <property type="match status" value="1"/>
</dbReference>
<dbReference type="Pfam" id="PF00364">
    <property type="entry name" value="Biotin_lipoyl"/>
    <property type="match status" value="1"/>
</dbReference>
<dbReference type="InterPro" id="IPR001249">
    <property type="entry name" value="AcCoA_biotinCC"/>
</dbReference>
<evidence type="ECO:0000256" key="4">
    <source>
        <dbReference type="ARBA" id="ARBA00022516"/>
    </source>
</evidence>
<keyword evidence="6 9" id="KW-0443">Lipid metabolism</keyword>
<evidence type="ECO:0000256" key="8">
    <source>
        <dbReference type="ARBA" id="ARBA00023267"/>
    </source>
</evidence>
<keyword evidence="7 9" id="KW-0275">Fatty acid biosynthesis</keyword>
<organism evidence="12 13">
    <name type="scientific">Rubrivirga litoralis</name>
    <dbReference type="NCBI Taxonomy" id="3075598"/>
    <lineage>
        <taxon>Bacteria</taxon>
        <taxon>Pseudomonadati</taxon>
        <taxon>Rhodothermota</taxon>
        <taxon>Rhodothermia</taxon>
        <taxon>Rhodothermales</taxon>
        <taxon>Rubricoccaceae</taxon>
        <taxon>Rubrivirga</taxon>
    </lineage>
</organism>
<protein>
    <recommendedName>
        <fullName evidence="3 9">Biotin carboxyl carrier protein of acetyl-CoA carboxylase</fullName>
    </recommendedName>
</protein>
<dbReference type="InterPro" id="IPR011053">
    <property type="entry name" value="Single_hybrid_motif"/>
</dbReference>
<dbReference type="PRINTS" id="PR01071">
    <property type="entry name" value="ACOABIOTINCC"/>
</dbReference>
<dbReference type="Proteomes" id="UP001267426">
    <property type="component" value="Unassembled WGS sequence"/>
</dbReference>
<dbReference type="PANTHER" id="PTHR45266">
    <property type="entry name" value="OXALOACETATE DECARBOXYLASE ALPHA CHAIN"/>
    <property type="match status" value="1"/>
</dbReference>
<evidence type="ECO:0000256" key="10">
    <source>
        <dbReference type="SAM" id="MobiDB-lite"/>
    </source>
</evidence>
<feature type="compositionally biased region" description="Low complexity" evidence="10">
    <location>
        <begin position="76"/>
        <end position="87"/>
    </location>
</feature>
<evidence type="ECO:0000256" key="3">
    <source>
        <dbReference type="ARBA" id="ARBA00017562"/>
    </source>
</evidence>
<dbReference type="SUPFAM" id="SSF51230">
    <property type="entry name" value="Single hybrid motif"/>
    <property type="match status" value="1"/>
</dbReference>
<feature type="domain" description="Lipoyl-binding" evidence="11">
    <location>
        <begin position="90"/>
        <end position="166"/>
    </location>
</feature>
<evidence type="ECO:0000313" key="13">
    <source>
        <dbReference type="Proteomes" id="UP001267426"/>
    </source>
</evidence>
<evidence type="ECO:0000313" key="12">
    <source>
        <dbReference type="EMBL" id="MDT0632030.1"/>
    </source>
</evidence>